<reference evidence="3 4" key="1">
    <citation type="submission" date="2015-06" db="EMBL/GenBank/DDBJ databases">
        <title>Investigation of pathophysiology for high-risk pregnancy and development of treatment modality based on it.</title>
        <authorList>
            <person name="Kim B.-C."/>
            <person name="Lim S."/>
        </authorList>
    </citation>
    <scope>NUCLEOTIDE SEQUENCE [LARGE SCALE GENOMIC DNA]</scope>
    <source>
        <strain evidence="3 4">AD1-86</strain>
    </source>
</reference>
<feature type="compositionally biased region" description="Basic and acidic residues" evidence="1">
    <location>
        <begin position="257"/>
        <end position="270"/>
    </location>
</feature>
<keyword evidence="2" id="KW-0812">Transmembrane</keyword>
<feature type="compositionally biased region" description="Basic and acidic residues" evidence="1">
    <location>
        <begin position="205"/>
        <end position="226"/>
    </location>
</feature>
<feature type="region of interest" description="Disordered" evidence="1">
    <location>
        <begin position="180"/>
        <end position="294"/>
    </location>
</feature>
<protein>
    <submittedName>
        <fullName evidence="3">Uncharacterized protein</fullName>
    </submittedName>
</protein>
<keyword evidence="2" id="KW-1133">Transmembrane helix</keyword>
<accession>A0A1B0ZIY9</accession>
<dbReference type="EMBL" id="CP012117">
    <property type="protein sequence ID" value="ANP27877.1"/>
    <property type="molecule type" value="Genomic_DNA"/>
</dbReference>
<feature type="transmembrane region" description="Helical" evidence="2">
    <location>
        <begin position="41"/>
        <end position="62"/>
    </location>
</feature>
<feature type="compositionally biased region" description="Basic and acidic residues" evidence="1">
    <location>
        <begin position="281"/>
        <end position="294"/>
    </location>
</feature>
<keyword evidence="2" id="KW-0472">Membrane</keyword>
<evidence type="ECO:0000256" key="1">
    <source>
        <dbReference type="SAM" id="MobiDB-lite"/>
    </source>
</evidence>
<evidence type="ECO:0000256" key="2">
    <source>
        <dbReference type="SAM" id="Phobius"/>
    </source>
</evidence>
<dbReference type="PATRIC" id="fig|1630135.4.peg.1328"/>
<organism evidence="3 4">
    <name type="scientific">Dermabacter vaginalis</name>
    <dbReference type="NCBI Taxonomy" id="1630135"/>
    <lineage>
        <taxon>Bacteria</taxon>
        <taxon>Bacillati</taxon>
        <taxon>Actinomycetota</taxon>
        <taxon>Actinomycetes</taxon>
        <taxon>Micrococcales</taxon>
        <taxon>Dermabacteraceae</taxon>
        <taxon>Dermabacter</taxon>
    </lineage>
</organism>
<feature type="compositionally biased region" description="Basic and acidic residues" evidence="1">
    <location>
        <begin position="235"/>
        <end position="248"/>
    </location>
</feature>
<evidence type="ECO:0000313" key="4">
    <source>
        <dbReference type="Proteomes" id="UP000092596"/>
    </source>
</evidence>
<dbReference type="RefSeq" id="WP_065248000.1">
    <property type="nucleotide sequence ID" value="NZ_CP012117.1"/>
</dbReference>
<gene>
    <name evidence="3" type="ORF">DAD186_13270</name>
</gene>
<name>A0A1B0ZIY9_9MICO</name>
<evidence type="ECO:0000313" key="3">
    <source>
        <dbReference type="EMBL" id="ANP27877.1"/>
    </source>
</evidence>
<dbReference type="Proteomes" id="UP000092596">
    <property type="component" value="Chromosome"/>
</dbReference>
<sequence>MVKNRHDAPKLTWRERLGLRRSARQGRNFGIDRSRFRSLRIIGALLIAIPVLVLTAGIVRFVSMPLTQAWALGAYSNEHYEDARDRLGPVEKVNLFEPYLPHLTKGTAYLRENKFSEARGELEKALSEWTTGMDLNKPPHAECKIRNNLAVAMAGEARGVKDPGERGDLLYSAEEVLAPCQNGGSASDSNEDKSSTGKSGEQIEEERKEADREAGKEEREGPSDKGENDEENPENDPKKTDPDGDGKDGQSPTPDPEEQKKQEQLKKQNGGDDPSNGEGDDGGKGDDEGVTKPW</sequence>
<dbReference type="STRING" id="1630135.DAD186_13270"/>
<dbReference type="KEGG" id="dva:DAD186_13270"/>
<proteinExistence type="predicted"/>
<dbReference type="AlphaFoldDB" id="A0A1B0ZIY9"/>